<reference evidence="1 2" key="1">
    <citation type="submission" date="2021-04" db="EMBL/GenBank/DDBJ databases">
        <authorList>
            <person name="De Guttry C."/>
            <person name="Zahm M."/>
            <person name="Klopp C."/>
            <person name="Cabau C."/>
            <person name="Louis A."/>
            <person name="Berthelot C."/>
            <person name="Parey E."/>
            <person name="Roest Crollius H."/>
            <person name="Montfort J."/>
            <person name="Robinson-Rechavi M."/>
            <person name="Bucao C."/>
            <person name="Bouchez O."/>
            <person name="Gislard M."/>
            <person name="Lluch J."/>
            <person name="Milhes M."/>
            <person name="Lampietro C."/>
            <person name="Lopez Roques C."/>
            <person name="Donnadieu C."/>
            <person name="Braasch I."/>
            <person name="Desvignes T."/>
            <person name="Postlethwait J."/>
            <person name="Bobe J."/>
            <person name="Wedekind C."/>
            <person name="Guiguen Y."/>
        </authorList>
    </citation>
    <scope>NUCLEOTIDE SEQUENCE [LARGE SCALE GENOMIC DNA]</scope>
    <source>
        <strain evidence="1">Cs_M1</strain>
        <tissue evidence="1">Blood</tissue>
    </source>
</reference>
<dbReference type="Proteomes" id="UP001356427">
    <property type="component" value="Unassembled WGS sequence"/>
</dbReference>
<dbReference type="EMBL" id="JAGTTL010000020">
    <property type="protein sequence ID" value="KAK6306929.1"/>
    <property type="molecule type" value="Genomic_DNA"/>
</dbReference>
<sequence>MSDCGCEGLPMVRAHTTVILGQETKDGENVEEVADGDGKDCSLTIVAHALGKACVQGHSGKQGCIQHGVPPALMIVNCNTFPFIRRVTGLVFEVLVPRFSSDMVWQRVCWKLLEN</sequence>
<comment type="caution">
    <text evidence="1">The sequence shown here is derived from an EMBL/GenBank/DDBJ whole genome shotgun (WGS) entry which is preliminary data.</text>
</comment>
<keyword evidence="2" id="KW-1185">Reference proteome</keyword>
<accession>A0AAN8LD01</accession>
<evidence type="ECO:0000313" key="1">
    <source>
        <dbReference type="EMBL" id="KAK6306929.1"/>
    </source>
</evidence>
<gene>
    <name evidence="1" type="ORF">J4Q44_G00220770</name>
</gene>
<dbReference type="AlphaFoldDB" id="A0AAN8LD01"/>
<proteinExistence type="predicted"/>
<evidence type="ECO:0000313" key="2">
    <source>
        <dbReference type="Proteomes" id="UP001356427"/>
    </source>
</evidence>
<organism evidence="1 2">
    <name type="scientific">Coregonus suidteri</name>
    <dbReference type="NCBI Taxonomy" id="861788"/>
    <lineage>
        <taxon>Eukaryota</taxon>
        <taxon>Metazoa</taxon>
        <taxon>Chordata</taxon>
        <taxon>Craniata</taxon>
        <taxon>Vertebrata</taxon>
        <taxon>Euteleostomi</taxon>
        <taxon>Actinopterygii</taxon>
        <taxon>Neopterygii</taxon>
        <taxon>Teleostei</taxon>
        <taxon>Protacanthopterygii</taxon>
        <taxon>Salmoniformes</taxon>
        <taxon>Salmonidae</taxon>
        <taxon>Coregoninae</taxon>
        <taxon>Coregonus</taxon>
    </lineage>
</organism>
<name>A0AAN8LD01_9TELE</name>
<protein>
    <submittedName>
        <fullName evidence="1">Uncharacterized protein</fullName>
    </submittedName>
</protein>